<reference evidence="3" key="2">
    <citation type="submission" date="2015-01" db="EMBL/GenBank/DDBJ databases">
        <title>Evolutionary Origins and Diversification of the Mycorrhizal Mutualists.</title>
        <authorList>
            <consortium name="DOE Joint Genome Institute"/>
            <consortium name="Mycorrhizal Genomics Consortium"/>
            <person name="Kohler A."/>
            <person name="Kuo A."/>
            <person name="Nagy L.G."/>
            <person name="Floudas D."/>
            <person name="Copeland A."/>
            <person name="Barry K.W."/>
            <person name="Cichocki N."/>
            <person name="Veneault-Fourrey C."/>
            <person name="LaButti K."/>
            <person name="Lindquist E.A."/>
            <person name="Lipzen A."/>
            <person name="Lundell T."/>
            <person name="Morin E."/>
            <person name="Murat C."/>
            <person name="Riley R."/>
            <person name="Ohm R."/>
            <person name="Sun H."/>
            <person name="Tunlid A."/>
            <person name="Henrissat B."/>
            <person name="Grigoriev I.V."/>
            <person name="Hibbett D.S."/>
            <person name="Martin F."/>
        </authorList>
    </citation>
    <scope>NUCLEOTIDE SEQUENCE [LARGE SCALE GENOMIC DNA]</scope>
    <source>
        <strain evidence="3">Zn</strain>
    </source>
</reference>
<dbReference type="InParanoid" id="A0A0C3GGP6"/>
<dbReference type="EMBL" id="KN832887">
    <property type="protein sequence ID" value="KIM95325.1"/>
    <property type="molecule type" value="Genomic_DNA"/>
</dbReference>
<dbReference type="PANTHER" id="PTHR33112">
    <property type="entry name" value="DOMAIN PROTEIN, PUTATIVE-RELATED"/>
    <property type="match status" value="1"/>
</dbReference>
<dbReference type="AlphaFoldDB" id="A0A0C3GGP6"/>
<dbReference type="InterPro" id="IPR010730">
    <property type="entry name" value="HET"/>
</dbReference>
<dbReference type="PANTHER" id="PTHR33112:SF12">
    <property type="entry name" value="HETEROKARYON INCOMPATIBILITY DOMAIN-CONTAINING PROTEIN"/>
    <property type="match status" value="1"/>
</dbReference>
<dbReference type="Pfam" id="PF06985">
    <property type="entry name" value="HET"/>
    <property type="match status" value="1"/>
</dbReference>
<evidence type="ECO:0000259" key="1">
    <source>
        <dbReference type="Pfam" id="PF06985"/>
    </source>
</evidence>
<reference evidence="2 3" key="1">
    <citation type="submission" date="2014-04" db="EMBL/GenBank/DDBJ databases">
        <authorList>
            <consortium name="DOE Joint Genome Institute"/>
            <person name="Kuo A."/>
            <person name="Martino E."/>
            <person name="Perotto S."/>
            <person name="Kohler A."/>
            <person name="Nagy L.G."/>
            <person name="Floudas D."/>
            <person name="Copeland A."/>
            <person name="Barry K.W."/>
            <person name="Cichocki N."/>
            <person name="Veneault-Fourrey C."/>
            <person name="LaButti K."/>
            <person name="Lindquist E.A."/>
            <person name="Lipzen A."/>
            <person name="Lundell T."/>
            <person name="Morin E."/>
            <person name="Murat C."/>
            <person name="Sun H."/>
            <person name="Tunlid A."/>
            <person name="Henrissat B."/>
            <person name="Grigoriev I.V."/>
            <person name="Hibbett D.S."/>
            <person name="Martin F."/>
            <person name="Nordberg H.P."/>
            <person name="Cantor M.N."/>
            <person name="Hua S.X."/>
        </authorList>
    </citation>
    <scope>NUCLEOTIDE SEQUENCE [LARGE SCALE GENOMIC DNA]</scope>
    <source>
        <strain evidence="2 3">Zn</strain>
    </source>
</reference>
<gene>
    <name evidence="2" type="ORF">OIDMADRAFT_34090</name>
</gene>
<dbReference type="Proteomes" id="UP000054321">
    <property type="component" value="Unassembled WGS sequence"/>
</dbReference>
<protein>
    <recommendedName>
        <fullName evidence="1">Heterokaryon incompatibility domain-containing protein</fullName>
    </recommendedName>
</protein>
<dbReference type="HOGENOM" id="CLU_379511_0_0_1"/>
<name>A0A0C3GGP6_OIDMZ</name>
<evidence type="ECO:0000313" key="3">
    <source>
        <dbReference type="Proteomes" id="UP000054321"/>
    </source>
</evidence>
<organism evidence="2 3">
    <name type="scientific">Oidiodendron maius (strain Zn)</name>
    <dbReference type="NCBI Taxonomy" id="913774"/>
    <lineage>
        <taxon>Eukaryota</taxon>
        <taxon>Fungi</taxon>
        <taxon>Dikarya</taxon>
        <taxon>Ascomycota</taxon>
        <taxon>Pezizomycotina</taxon>
        <taxon>Leotiomycetes</taxon>
        <taxon>Leotiomycetes incertae sedis</taxon>
        <taxon>Myxotrichaceae</taxon>
        <taxon>Oidiodendron</taxon>
    </lineage>
</organism>
<dbReference type="OrthoDB" id="5428863at2759"/>
<accession>A0A0C3GGP6</accession>
<evidence type="ECO:0000313" key="2">
    <source>
        <dbReference type="EMBL" id="KIM95325.1"/>
    </source>
</evidence>
<sequence>MAGARGQTWGHEYGDFITPELLMKSSGEEISCHLETFPADWNKSDLGEAADAGPAAWYIGFLFANLRVQANTWARYLVLDFQDAAPVDNDWTSVHDTRDSLVRDEEKPFLDVMYSFDEKSQPNLKGKPKIYIYSGRDMGEGSVDINVVLSWITFCNEKHRCVQRIQHDPCLRLINVHDRSVVQAPSSCRYVALSYVWGFVKISHTGKNLPERLPQTIEDAILMVKLLEESYLWVDAICINRNDPDDQAAQIQIMDQIYGGAWLTLVAGEGIDSNAGLPGVRPDSRSCQQYSKVVDGLKIHVSTPLLKESLAYGNVDRLHADQKSEQARRWINRGWTFQEGLLSSRCLIFTAYQVFWKCRKEFWCESLQEPLPHQREALVNRHDELFCSSYGDDSLIRDKSYVLYSQTQPYYFDVVEAYSRRDLTYATDRLAAFMGLGKTFKGHTGVNLLWGHPEDIFDHTLLWTPILHSKPRYGHFPSWSWTSSPGGVFFPLYHPEIQASDSTWHDFTLDSLAHKVLRVRRDHPYWKFSHNGTPEKIQQNKIRYSMAVEEEEDIVSGHSVRVVQDEQSIDGVTRVTTYIKEAAMEGQPAPPSLNIEYVHQFHTLEEGRLPLLCFAAETTKLRILPFNSTQALDNDCRVRIQAEYGEVTYTSRDEDEFVWIDYQEDLKRLLGRECEFVLLSTLETSLSKYLNVLAIERCVERGFMQRVGIGFINQYAWNLARVVRKSILLG</sequence>
<keyword evidence="3" id="KW-1185">Reference proteome</keyword>
<dbReference type="STRING" id="913774.A0A0C3GGP6"/>
<feature type="domain" description="Heterokaryon incompatibility" evidence="1">
    <location>
        <begin position="190"/>
        <end position="339"/>
    </location>
</feature>
<proteinExistence type="predicted"/>